<sequence length="32" mass="3604">MTPANDEKSEIFGATKKARLSGRAKLHMEAWE</sequence>
<proteinExistence type="predicted"/>
<comment type="caution">
    <text evidence="1">The sequence shown here is derived from an EMBL/GenBank/DDBJ whole genome shotgun (WGS) entry which is preliminary data.</text>
</comment>
<evidence type="ECO:0000313" key="2">
    <source>
        <dbReference type="Proteomes" id="UP000004371"/>
    </source>
</evidence>
<gene>
    <name evidence="1" type="ORF">VIBR0546_12707</name>
</gene>
<organism evidence="1 2">
    <name type="scientific">Vibrio brasiliensis LMG 20546</name>
    <dbReference type="NCBI Taxonomy" id="945543"/>
    <lineage>
        <taxon>Bacteria</taxon>
        <taxon>Pseudomonadati</taxon>
        <taxon>Pseudomonadota</taxon>
        <taxon>Gammaproteobacteria</taxon>
        <taxon>Vibrionales</taxon>
        <taxon>Vibrionaceae</taxon>
        <taxon>Vibrio</taxon>
        <taxon>Vibrio oreintalis group</taxon>
    </lineage>
</organism>
<dbReference type="AlphaFoldDB" id="E8LP36"/>
<reference evidence="1 2" key="1">
    <citation type="journal article" date="2012" name="Int. J. Syst. Evol. Microbiol.">
        <title>Vibrio caribbeanicus sp. nov., isolated from the marine sponge Scleritoderma cyanea.</title>
        <authorList>
            <person name="Hoffmann M."/>
            <person name="Monday S.R."/>
            <person name="Allard M.W."/>
            <person name="Strain E.A."/>
            <person name="Whittaker P."/>
            <person name="Naum M."/>
            <person name="McCarthy P.J."/>
            <person name="Lopez J.V."/>
            <person name="Fischer M."/>
            <person name="Brown E.W."/>
        </authorList>
    </citation>
    <scope>NUCLEOTIDE SEQUENCE [LARGE SCALE GENOMIC DNA]</scope>
    <source>
        <strain evidence="1 2">LMG 20546</strain>
    </source>
</reference>
<name>E8LP36_9VIBR</name>
<evidence type="ECO:0000313" key="1">
    <source>
        <dbReference type="EMBL" id="EGA67498.1"/>
    </source>
</evidence>
<protein>
    <submittedName>
        <fullName evidence="1">Uncharacterized protein</fullName>
    </submittedName>
</protein>
<accession>E8LP36</accession>
<dbReference type="EMBL" id="AEVS01000008">
    <property type="protein sequence ID" value="EGA67498.1"/>
    <property type="molecule type" value="Genomic_DNA"/>
</dbReference>
<dbReference type="Proteomes" id="UP000004371">
    <property type="component" value="Unassembled WGS sequence"/>
</dbReference>
<keyword evidence="2" id="KW-1185">Reference proteome</keyword>